<name>A0A839QT90_9MICC</name>
<proteinExistence type="predicted"/>
<gene>
    <name evidence="2" type="ORF">E9229_001442</name>
</gene>
<evidence type="ECO:0000313" key="2">
    <source>
        <dbReference type="EMBL" id="MBB2995251.1"/>
    </source>
</evidence>
<accession>A0A839QT90</accession>
<comment type="caution">
    <text evidence="2">The sequence shown here is derived from an EMBL/GenBank/DDBJ whole genome shotgun (WGS) entry which is preliminary data.</text>
</comment>
<dbReference type="InterPro" id="IPR058593">
    <property type="entry name" value="ARB_07466-like_C"/>
</dbReference>
<dbReference type="AlphaFoldDB" id="A0A839QT90"/>
<dbReference type="Pfam" id="PF26571">
    <property type="entry name" value="VldE"/>
    <property type="match status" value="1"/>
</dbReference>
<organism evidence="2 3">
    <name type="scientific">Paeniglutamicibacter cryotolerans</name>
    <dbReference type="NCBI Taxonomy" id="670079"/>
    <lineage>
        <taxon>Bacteria</taxon>
        <taxon>Bacillati</taxon>
        <taxon>Actinomycetota</taxon>
        <taxon>Actinomycetes</taxon>
        <taxon>Micrococcales</taxon>
        <taxon>Micrococcaceae</taxon>
        <taxon>Paeniglutamicibacter</taxon>
    </lineage>
</organism>
<evidence type="ECO:0000313" key="3">
    <source>
        <dbReference type="Proteomes" id="UP000523000"/>
    </source>
</evidence>
<evidence type="ECO:0000259" key="1">
    <source>
        <dbReference type="Pfam" id="PF26571"/>
    </source>
</evidence>
<protein>
    <recommendedName>
        <fullName evidence="1">ARB-07466-like C-terminal domain-containing protein</fullName>
    </recommendedName>
</protein>
<reference evidence="2 3" key="1">
    <citation type="submission" date="2020-08" db="EMBL/GenBank/DDBJ databases">
        <title>Sequencing the genomes of 1000 actinobacteria strains.</title>
        <authorList>
            <person name="Klenk H.-P."/>
        </authorList>
    </citation>
    <scope>NUCLEOTIDE SEQUENCE [LARGE SCALE GENOMIC DNA]</scope>
    <source>
        <strain evidence="2 3">DSM 22826</strain>
    </source>
</reference>
<dbReference type="RefSeq" id="WP_183510546.1">
    <property type="nucleotide sequence ID" value="NZ_BAABGK010000022.1"/>
</dbReference>
<dbReference type="EMBL" id="JACHVS010000001">
    <property type="protein sequence ID" value="MBB2995251.1"/>
    <property type="molecule type" value="Genomic_DNA"/>
</dbReference>
<feature type="domain" description="ARB-07466-like C-terminal" evidence="1">
    <location>
        <begin position="10"/>
        <end position="106"/>
    </location>
</feature>
<sequence>MTAIEYRPLKALQPKTKAMISAVKKRYGTSLTGIGGVRNGSNGHGDGLAADFMLRAYNSAAGIKAGEKIAAYLVANHETLDVGFVIWRDRIWLAYDGQWGSYSKGGWGKHLEVSRGWNTTTRHMDHFHAEIERSVPRS</sequence>
<dbReference type="Proteomes" id="UP000523000">
    <property type="component" value="Unassembled WGS sequence"/>
</dbReference>
<keyword evidence="3" id="KW-1185">Reference proteome</keyword>